<gene>
    <name evidence="2" type="ORF">NKOR_05945</name>
</gene>
<dbReference type="InterPro" id="IPR011006">
    <property type="entry name" value="CheY-like_superfamily"/>
</dbReference>
<dbReference type="KEGG" id="nkr:NKOR_05945"/>
<sequence length="156" mass="18121">MSKHSPEINYVTKEELQSKSRFNVMVVDDDLNTVDVFSEYLELTDHKVVGKAFDGKQAFEMFKQVRPDFVFLDIMMPEYDGFYALEKIKQYDRTAFVIAVTADLSNETEDKLHRLYVDSIVYKPFDMDNILSIMESLYKKKSLQYVANEVAGAVEN</sequence>
<dbReference type="InterPro" id="IPR001789">
    <property type="entry name" value="Sig_transdc_resp-reg_receiver"/>
</dbReference>
<dbReference type="GeneID" id="13725224"/>
<dbReference type="Proteomes" id="UP000006101">
    <property type="component" value="Chromosome"/>
</dbReference>
<keyword evidence="3" id="KW-1185">Reference proteome</keyword>
<dbReference type="HOGENOM" id="CLU_000445_69_15_2"/>
<evidence type="ECO:0000259" key="1">
    <source>
        <dbReference type="PROSITE" id="PS50110"/>
    </source>
</evidence>
<dbReference type="EMBL" id="CP003842">
    <property type="protein sequence ID" value="AFS81072.1"/>
    <property type="molecule type" value="Genomic_DNA"/>
</dbReference>
<protein>
    <submittedName>
        <fullName evidence="2">Response regulator receiver protein</fullName>
    </submittedName>
</protein>
<dbReference type="PROSITE" id="PS50110">
    <property type="entry name" value="RESPONSE_REGULATORY"/>
    <property type="match status" value="1"/>
</dbReference>
<name>K0B7D4_9ARCH</name>
<dbReference type="GO" id="GO:0000160">
    <property type="term" value="P:phosphorelay signal transduction system"/>
    <property type="evidence" value="ECO:0007669"/>
    <property type="project" value="InterPro"/>
</dbReference>
<proteinExistence type="predicted"/>
<organism evidence="2 3">
    <name type="scientific">Candidatus Nitrosopumilus koreensis AR1</name>
    <dbReference type="NCBI Taxonomy" id="1229908"/>
    <lineage>
        <taxon>Archaea</taxon>
        <taxon>Nitrososphaerota</taxon>
        <taxon>Nitrososphaeria</taxon>
        <taxon>Nitrosopumilales</taxon>
        <taxon>Nitrosopumilaceae</taxon>
        <taxon>Nitrosopumilus</taxon>
    </lineage>
</organism>
<dbReference type="InterPro" id="IPR052048">
    <property type="entry name" value="ST_Response_Regulator"/>
</dbReference>
<dbReference type="Pfam" id="PF00072">
    <property type="entry name" value="Response_reg"/>
    <property type="match status" value="1"/>
</dbReference>
<feature type="domain" description="Response regulatory" evidence="1">
    <location>
        <begin position="23"/>
        <end position="138"/>
    </location>
</feature>
<dbReference type="RefSeq" id="WP_014963456.1">
    <property type="nucleotide sequence ID" value="NC_018655.1"/>
</dbReference>
<accession>K0B7D4</accession>
<evidence type="ECO:0000313" key="3">
    <source>
        <dbReference type="Proteomes" id="UP000006101"/>
    </source>
</evidence>
<dbReference type="PANTHER" id="PTHR43228:SF1">
    <property type="entry name" value="TWO-COMPONENT RESPONSE REGULATOR ARR22"/>
    <property type="match status" value="1"/>
</dbReference>
<reference evidence="2 3" key="1">
    <citation type="journal article" date="2012" name="J. Bacteriol.">
        <title>Draft Genome Sequence of an Ammonia-Oxidizing Archaeon, "Candidatus Nitrosopumilus koreensis" AR1, from Marine Sediment.</title>
        <authorList>
            <person name="Park S.J."/>
            <person name="Kim J.G."/>
            <person name="Jung M.Y."/>
            <person name="Kim S.J."/>
            <person name="Cha I.T."/>
            <person name="Kwon K."/>
            <person name="Lee J.H."/>
            <person name="Rhee S.K."/>
        </authorList>
    </citation>
    <scope>NUCLEOTIDE SEQUENCE [LARGE SCALE GENOMIC DNA]</scope>
    <source>
        <strain evidence="2 3">AR1</strain>
    </source>
</reference>
<dbReference type="STRING" id="1229908.NKOR_05945"/>
<dbReference type="AlphaFoldDB" id="K0B7D4"/>
<dbReference type="SUPFAM" id="SSF52172">
    <property type="entry name" value="CheY-like"/>
    <property type="match status" value="1"/>
</dbReference>
<evidence type="ECO:0000313" key="2">
    <source>
        <dbReference type="EMBL" id="AFS81072.1"/>
    </source>
</evidence>
<dbReference type="SMART" id="SM00448">
    <property type="entry name" value="REC"/>
    <property type="match status" value="1"/>
</dbReference>
<dbReference type="PATRIC" id="fig|1229908.8.peg.1295"/>
<dbReference type="PANTHER" id="PTHR43228">
    <property type="entry name" value="TWO-COMPONENT RESPONSE REGULATOR"/>
    <property type="match status" value="1"/>
</dbReference>
<dbReference type="Gene3D" id="3.40.50.2300">
    <property type="match status" value="1"/>
</dbReference>